<evidence type="ECO:0000313" key="3">
    <source>
        <dbReference type="EMBL" id="GAI36479.1"/>
    </source>
</evidence>
<organism evidence="3">
    <name type="scientific">marine sediment metagenome</name>
    <dbReference type="NCBI Taxonomy" id="412755"/>
    <lineage>
        <taxon>unclassified sequences</taxon>
        <taxon>metagenomes</taxon>
        <taxon>ecological metagenomes</taxon>
    </lineage>
</organism>
<name>X1PZV3_9ZZZZ</name>
<dbReference type="InterPro" id="IPR002376">
    <property type="entry name" value="Formyl_transf_N"/>
</dbReference>
<dbReference type="GO" id="GO:0004479">
    <property type="term" value="F:methionyl-tRNA formyltransferase activity"/>
    <property type="evidence" value="ECO:0007669"/>
    <property type="project" value="TreeGrafter"/>
</dbReference>
<proteinExistence type="predicted"/>
<dbReference type="InterPro" id="IPR040660">
    <property type="entry name" value="N_formyltrans_C"/>
</dbReference>
<feature type="domain" description="N-formyltransferase dimerization C-terminal" evidence="2">
    <location>
        <begin position="121"/>
        <end position="170"/>
    </location>
</feature>
<reference evidence="3" key="1">
    <citation type="journal article" date="2014" name="Front. Microbiol.">
        <title>High frequency of phylogenetically diverse reductive dehalogenase-homologous genes in deep subseafloor sedimentary metagenomes.</title>
        <authorList>
            <person name="Kawai M."/>
            <person name="Futagami T."/>
            <person name="Toyoda A."/>
            <person name="Takaki Y."/>
            <person name="Nishi S."/>
            <person name="Hori S."/>
            <person name="Arai W."/>
            <person name="Tsubouchi T."/>
            <person name="Morono Y."/>
            <person name="Uchiyama I."/>
            <person name="Ito T."/>
            <person name="Fujiyama A."/>
            <person name="Inagaki F."/>
            <person name="Takami H."/>
        </authorList>
    </citation>
    <scope>NUCLEOTIDE SEQUENCE</scope>
    <source>
        <strain evidence="3">Expedition CK06-06</strain>
    </source>
</reference>
<evidence type="ECO:0008006" key="4">
    <source>
        <dbReference type="Google" id="ProtNLM"/>
    </source>
</evidence>
<dbReference type="AlphaFoldDB" id="X1PZV3"/>
<dbReference type="EMBL" id="BARV01027366">
    <property type="protein sequence ID" value="GAI36479.1"/>
    <property type="molecule type" value="Genomic_DNA"/>
</dbReference>
<dbReference type="Gene3D" id="3.40.50.12230">
    <property type="match status" value="1"/>
</dbReference>
<gene>
    <name evidence="3" type="ORF">S06H3_44049</name>
</gene>
<dbReference type="Pfam" id="PF18216">
    <property type="entry name" value="N_formyltrans_C"/>
    <property type="match status" value="1"/>
</dbReference>
<protein>
    <recommendedName>
        <fullName evidence="4">Formyl transferase N-terminal domain-containing protein</fullName>
    </recommendedName>
</protein>
<dbReference type="PANTHER" id="PTHR11138:SF5">
    <property type="entry name" value="METHIONYL-TRNA FORMYLTRANSFERASE, MITOCHONDRIAL"/>
    <property type="match status" value="1"/>
</dbReference>
<dbReference type="GO" id="GO:0005829">
    <property type="term" value="C:cytosol"/>
    <property type="evidence" value="ECO:0007669"/>
    <property type="project" value="TreeGrafter"/>
</dbReference>
<feature type="non-terminal residue" evidence="3">
    <location>
        <position position="1"/>
    </location>
</feature>
<dbReference type="InterPro" id="IPR036477">
    <property type="entry name" value="Formyl_transf_N_sf"/>
</dbReference>
<comment type="caution">
    <text evidence="3">The sequence shown here is derived from an EMBL/GenBank/DDBJ whole genome shotgun (WGS) entry which is preliminary data.</text>
</comment>
<sequence length="174" mass="20107">TSIYFGYILSSKMLKIPPKGVINLHPAFLPYNKGANPNVWSIIEGTPSGVSLHFIDEGIDTGPIIEREKVNSDYTDTGKTLYEKLEKASIKLFKQKWESIKNDNFSIIKTKEKGSMHYVKDFHSLDEIDPKKKYYALDLINILRARTFDPYKGSFFKIDGKKYYIEIKITRDNE</sequence>
<evidence type="ECO:0000259" key="2">
    <source>
        <dbReference type="Pfam" id="PF18216"/>
    </source>
</evidence>
<dbReference type="Pfam" id="PF00551">
    <property type="entry name" value="Formyl_trans_N"/>
    <property type="match status" value="1"/>
</dbReference>
<dbReference type="SUPFAM" id="SSF53328">
    <property type="entry name" value="Formyltransferase"/>
    <property type="match status" value="1"/>
</dbReference>
<feature type="domain" description="Formyl transferase N-terminal" evidence="1">
    <location>
        <begin position="5"/>
        <end position="93"/>
    </location>
</feature>
<dbReference type="PANTHER" id="PTHR11138">
    <property type="entry name" value="METHIONYL-TRNA FORMYLTRANSFERASE"/>
    <property type="match status" value="1"/>
</dbReference>
<accession>X1PZV3</accession>
<evidence type="ECO:0000259" key="1">
    <source>
        <dbReference type="Pfam" id="PF00551"/>
    </source>
</evidence>